<dbReference type="Pfam" id="PF03548">
    <property type="entry name" value="LolA"/>
    <property type="match status" value="1"/>
</dbReference>
<name>A0A5S5CZ41_9SPHI</name>
<dbReference type="PANTHER" id="PTHR35869:SF1">
    <property type="entry name" value="OUTER-MEMBRANE LIPOPROTEIN CARRIER PROTEIN"/>
    <property type="match status" value="1"/>
</dbReference>
<evidence type="ECO:0000313" key="4">
    <source>
        <dbReference type="Proteomes" id="UP000325105"/>
    </source>
</evidence>
<comment type="caution">
    <text evidence="3">The sequence shown here is derived from an EMBL/GenBank/DDBJ whole genome shotgun (WGS) entry which is preliminary data.</text>
</comment>
<sequence>MKRNVAVLVALIWSCLTGFAQGDAAAKKLLDQVSKKYDAYTTIQSNFTFSAKQTQGDAHQEKGVLFLNKPKNQYRIQLNSQDLISDGKTLWSVLKTDKEVQIGDAESGTETSIGPSTLFTFYKTGFKYSSKGNERVGSEILNVVELTPVDTRTNYVTIRLRINKNMHIHDVQILDKGGAQYTYTIQTLYVNHRIAPSNFTFNKSDYPSYEIVDLR</sequence>
<dbReference type="RefSeq" id="WP_148910247.1">
    <property type="nucleotide sequence ID" value="NZ_VNHX01000031.1"/>
</dbReference>
<keyword evidence="3" id="KW-0449">Lipoprotein</keyword>
<proteinExistence type="predicted"/>
<organism evidence="3 4">
    <name type="scientific">Sphingobacterium allocomposti</name>
    <dbReference type="NCBI Taxonomy" id="415956"/>
    <lineage>
        <taxon>Bacteria</taxon>
        <taxon>Pseudomonadati</taxon>
        <taxon>Bacteroidota</taxon>
        <taxon>Sphingobacteriia</taxon>
        <taxon>Sphingobacteriales</taxon>
        <taxon>Sphingobacteriaceae</taxon>
        <taxon>Sphingobacterium</taxon>
    </lineage>
</organism>
<gene>
    <name evidence="3" type="ORF">BC792_13126</name>
</gene>
<dbReference type="EMBL" id="VNHX01000031">
    <property type="protein sequence ID" value="TYP88288.1"/>
    <property type="molecule type" value="Genomic_DNA"/>
</dbReference>
<dbReference type="Gene3D" id="2.50.20.10">
    <property type="entry name" value="Lipoprotein localisation LolA/LolB/LppX"/>
    <property type="match status" value="1"/>
</dbReference>
<dbReference type="AlphaFoldDB" id="A0A5S5CZ41"/>
<dbReference type="InterPro" id="IPR004564">
    <property type="entry name" value="OM_lipoprot_carrier_LolA-like"/>
</dbReference>
<dbReference type="Proteomes" id="UP000325105">
    <property type="component" value="Unassembled WGS sequence"/>
</dbReference>
<feature type="signal peptide" evidence="2">
    <location>
        <begin position="1"/>
        <end position="20"/>
    </location>
</feature>
<evidence type="ECO:0000256" key="1">
    <source>
        <dbReference type="ARBA" id="ARBA00022729"/>
    </source>
</evidence>
<protein>
    <submittedName>
        <fullName evidence="3">Outer membrane lipoprotein-sorting protein</fullName>
    </submittedName>
</protein>
<evidence type="ECO:0000313" key="3">
    <source>
        <dbReference type="EMBL" id="TYP88288.1"/>
    </source>
</evidence>
<dbReference type="CDD" id="cd16325">
    <property type="entry name" value="LolA"/>
    <property type="match status" value="1"/>
</dbReference>
<evidence type="ECO:0000256" key="2">
    <source>
        <dbReference type="SAM" id="SignalP"/>
    </source>
</evidence>
<keyword evidence="1 2" id="KW-0732">Signal</keyword>
<feature type="chain" id="PRO_5024377566" evidence="2">
    <location>
        <begin position="21"/>
        <end position="215"/>
    </location>
</feature>
<dbReference type="PANTHER" id="PTHR35869">
    <property type="entry name" value="OUTER-MEMBRANE LIPOPROTEIN CARRIER PROTEIN"/>
    <property type="match status" value="1"/>
</dbReference>
<accession>A0A5S5CZ41</accession>
<dbReference type="InterPro" id="IPR029046">
    <property type="entry name" value="LolA/LolB/LppX"/>
</dbReference>
<reference evidence="3 4" key="1">
    <citation type="submission" date="2019-07" db="EMBL/GenBank/DDBJ databases">
        <title>Genomic Encyclopedia of Archaeal and Bacterial Type Strains, Phase II (KMG-II): from individual species to whole genera.</title>
        <authorList>
            <person name="Goeker M."/>
        </authorList>
    </citation>
    <scope>NUCLEOTIDE SEQUENCE [LARGE SCALE GENOMIC DNA]</scope>
    <source>
        <strain evidence="3 4">DSM 18850</strain>
    </source>
</reference>
<keyword evidence="4" id="KW-1185">Reference proteome</keyword>
<dbReference type="SUPFAM" id="SSF89392">
    <property type="entry name" value="Prokaryotic lipoproteins and lipoprotein localization factors"/>
    <property type="match status" value="1"/>
</dbReference>
<dbReference type="OrthoDB" id="9810685at2"/>